<proteinExistence type="predicted"/>
<dbReference type="EMBL" id="JAEHFV010000001">
    <property type="protein sequence ID" value="MBK0368201.1"/>
    <property type="molecule type" value="Genomic_DNA"/>
</dbReference>
<keyword evidence="2" id="KW-1185">Reference proteome</keyword>
<dbReference type="InterPro" id="IPR019734">
    <property type="entry name" value="TPR_rpt"/>
</dbReference>
<gene>
    <name evidence="1" type="ORF">I5M07_00005</name>
</gene>
<dbReference type="AlphaFoldDB" id="A0A934PHG7"/>
<organism evidence="1 2">
    <name type="scientific">Flavobacterium agrisoli</name>
    <dbReference type="NCBI Taxonomy" id="2793066"/>
    <lineage>
        <taxon>Bacteria</taxon>
        <taxon>Pseudomonadati</taxon>
        <taxon>Bacteroidota</taxon>
        <taxon>Flavobacteriia</taxon>
        <taxon>Flavobacteriales</taxon>
        <taxon>Flavobacteriaceae</taxon>
        <taxon>Flavobacterium</taxon>
    </lineage>
</organism>
<evidence type="ECO:0008006" key="3">
    <source>
        <dbReference type="Google" id="ProtNLM"/>
    </source>
</evidence>
<name>A0A934PHG7_9FLAO</name>
<dbReference type="Pfam" id="PF13181">
    <property type="entry name" value="TPR_8"/>
    <property type="match status" value="1"/>
</dbReference>
<protein>
    <recommendedName>
        <fullName evidence="3">Tetratricopeptide repeat protein</fullName>
    </recommendedName>
</protein>
<comment type="caution">
    <text evidence="1">The sequence shown here is derived from an EMBL/GenBank/DDBJ whole genome shotgun (WGS) entry which is preliminary data.</text>
</comment>
<reference evidence="1" key="1">
    <citation type="submission" date="2020-12" db="EMBL/GenBank/DDBJ databases">
        <title>Bacterial novel species Flavobacterium sp. SE-1-e isolated from soil.</title>
        <authorList>
            <person name="Jung H.-Y."/>
        </authorList>
    </citation>
    <scope>NUCLEOTIDE SEQUENCE</scope>
    <source>
        <strain evidence="1">SE-1-e</strain>
    </source>
</reference>
<dbReference type="Proteomes" id="UP000609172">
    <property type="component" value="Unassembled WGS sequence"/>
</dbReference>
<evidence type="ECO:0000313" key="2">
    <source>
        <dbReference type="Proteomes" id="UP000609172"/>
    </source>
</evidence>
<dbReference type="Gene3D" id="1.25.40.10">
    <property type="entry name" value="Tetratricopeptide repeat domain"/>
    <property type="match status" value="1"/>
</dbReference>
<accession>A0A934PHG7</accession>
<dbReference type="RefSeq" id="WP_200104111.1">
    <property type="nucleotide sequence ID" value="NZ_JAEHFV010000001.1"/>
</dbReference>
<evidence type="ECO:0000313" key="1">
    <source>
        <dbReference type="EMBL" id="MBK0368201.1"/>
    </source>
</evidence>
<sequence>MNFNSLLVVLFTFVFWNGTFSQGFWDKERSTYREITISAFENSVIETEELPIGTTEIVFRITLLDKNQTLANSLVSVLKAVPDPTGISQGSAGAVWILSSISGEDKCKYSIFSTKEDAASFLKTKSNDQACFIQNTPVSKDARRLTVGNSACLNNDKNRLWFVFENTNWIMNQKIILEVVPWVDKKVSRGWNTDAKKVILANCKTSLLAQKMTNSDDFCLCILDKISAKYRYDEFNHLLPIEKNKNYKDFGAVCYDKKNINEANREQALRYMEKNDFAKAIPLFNEIVESGKGNVLDFNKLGYSYLITKQYDKALKTLLIVEELDDSELLIKLNLAHTYLLKGDYSQAKKIYKKYQNQNVAVNVSWSDKIKIDFETFRKYKLPTDDFDKVLHLIDN</sequence>
<dbReference type="InterPro" id="IPR011990">
    <property type="entry name" value="TPR-like_helical_dom_sf"/>
</dbReference>
<dbReference type="SUPFAM" id="SSF48452">
    <property type="entry name" value="TPR-like"/>
    <property type="match status" value="1"/>
</dbReference>